<sequence>MADHLPERLFARLEPLRRGPLRPGAFRSRLHDERAAALLGVTLGVAFTVCFVTGLVSHGIQRGPTGVQELWRAGPVSLYRVTQGVHVLTGIVSIPLLLLKLWVVYPRLWSWPPFRDLTHLVERVSLVALVGGALFQLGTGLMNVFYWYAFPFNFPNAHYAGSYIAIGGLVTHIGAKWHTTRRALRAADRVPAGDPPPAAGRGLTRRGLMVTAGAAAAGLLATTIGSVSEPLSRLAILAPRRAGEGPQGVPVNRTATPETVAAGRSADYRLAVTGRVPRPFELTLEELRALPRVQASLPIACVEGWSTDADWSGVPVRDLLDRAGAAPDAVVRVVSLQRGGSAESRLFPGHARHPDTLMALELNGEELHVDHGWPTRLIAPNRPGTQQTKWVARLEVL</sequence>
<dbReference type="EMBL" id="CADCWC010000366">
    <property type="protein sequence ID" value="CAA9547527.1"/>
    <property type="molecule type" value="Genomic_DNA"/>
</dbReference>
<feature type="transmembrane region" description="Helical" evidence="1">
    <location>
        <begin position="156"/>
        <end position="175"/>
    </location>
</feature>
<evidence type="ECO:0000259" key="2">
    <source>
        <dbReference type="Pfam" id="PF00174"/>
    </source>
</evidence>
<dbReference type="CDD" id="cd00321">
    <property type="entry name" value="SO_family_Moco"/>
    <property type="match status" value="1"/>
</dbReference>
<organism evidence="3">
    <name type="scientific">uncultured Thermoleophilia bacterium</name>
    <dbReference type="NCBI Taxonomy" id="1497501"/>
    <lineage>
        <taxon>Bacteria</taxon>
        <taxon>Bacillati</taxon>
        <taxon>Actinomycetota</taxon>
        <taxon>Thermoleophilia</taxon>
        <taxon>environmental samples</taxon>
    </lineage>
</organism>
<dbReference type="InterPro" id="IPR008335">
    <property type="entry name" value="Mopterin_OxRdtase_euk"/>
</dbReference>
<dbReference type="Pfam" id="PF00174">
    <property type="entry name" value="Oxidored_molyb"/>
    <property type="match status" value="1"/>
</dbReference>
<evidence type="ECO:0000313" key="3">
    <source>
        <dbReference type="EMBL" id="CAA9547527.1"/>
    </source>
</evidence>
<feature type="transmembrane region" description="Helical" evidence="1">
    <location>
        <begin position="85"/>
        <end position="105"/>
    </location>
</feature>
<dbReference type="Gene3D" id="3.90.420.10">
    <property type="entry name" value="Oxidoreductase, molybdopterin-binding domain"/>
    <property type="match status" value="1"/>
</dbReference>
<dbReference type="InterPro" id="IPR000572">
    <property type="entry name" value="OxRdtase_Mopterin-bd_dom"/>
</dbReference>
<dbReference type="SUPFAM" id="SSF56524">
    <property type="entry name" value="Oxidoreductase molybdopterin-binding domain"/>
    <property type="match status" value="1"/>
</dbReference>
<dbReference type="AlphaFoldDB" id="A0A6J4UGG9"/>
<dbReference type="PANTHER" id="PTHR43032:SF2">
    <property type="entry name" value="BLL0505 PROTEIN"/>
    <property type="match status" value="1"/>
</dbReference>
<accession>A0A6J4UGG9</accession>
<feature type="transmembrane region" description="Helical" evidence="1">
    <location>
        <begin position="35"/>
        <end position="56"/>
    </location>
</feature>
<dbReference type="InterPro" id="IPR036374">
    <property type="entry name" value="OxRdtase_Mopterin-bd_sf"/>
</dbReference>
<gene>
    <name evidence="3" type="ORF">AVDCRST_MAG79-2432</name>
</gene>
<keyword evidence="1" id="KW-1133">Transmembrane helix</keyword>
<keyword evidence="1 3" id="KW-0812">Transmembrane</keyword>
<dbReference type="PANTHER" id="PTHR43032">
    <property type="entry name" value="PROTEIN-METHIONINE-SULFOXIDE REDUCTASE"/>
    <property type="match status" value="1"/>
</dbReference>
<dbReference type="PRINTS" id="PR00407">
    <property type="entry name" value="EUMOPTERIN"/>
</dbReference>
<proteinExistence type="predicted"/>
<name>A0A6J4UGG9_9ACTN</name>
<protein>
    <submittedName>
        <fullName evidence="3">PROBABLE CONSERVED TRANSMEMBRANE PROTEIN</fullName>
    </submittedName>
</protein>
<feature type="domain" description="Oxidoreductase molybdopterin-binding" evidence="2">
    <location>
        <begin position="264"/>
        <end position="396"/>
    </location>
</feature>
<evidence type="ECO:0000256" key="1">
    <source>
        <dbReference type="SAM" id="Phobius"/>
    </source>
</evidence>
<feature type="transmembrane region" description="Helical" evidence="1">
    <location>
        <begin position="126"/>
        <end position="150"/>
    </location>
</feature>
<reference evidence="3" key="1">
    <citation type="submission" date="2020-02" db="EMBL/GenBank/DDBJ databases">
        <authorList>
            <person name="Meier V. D."/>
        </authorList>
    </citation>
    <scope>NUCLEOTIDE SEQUENCE</scope>
    <source>
        <strain evidence="3">AVDCRST_MAG79</strain>
    </source>
</reference>
<dbReference type="GO" id="GO:0016491">
    <property type="term" value="F:oxidoreductase activity"/>
    <property type="evidence" value="ECO:0007669"/>
    <property type="project" value="InterPro"/>
</dbReference>
<keyword evidence="1" id="KW-0472">Membrane</keyword>